<keyword evidence="5 6" id="KW-0472">Membrane</keyword>
<dbReference type="AlphaFoldDB" id="A0AB34IP47"/>
<feature type="signal peptide" evidence="7">
    <location>
        <begin position="1"/>
        <end position="17"/>
    </location>
</feature>
<comment type="similarity">
    <text evidence="2">Belongs to the multi antimicrobial extrusion (MATE) (TC 2.A.66.1) family.</text>
</comment>
<proteinExistence type="inferred from homology"/>
<keyword evidence="7" id="KW-0732">Signal</keyword>
<dbReference type="InterPro" id="IPR044644">
    <property type="entry name" value="DinF-like"/>
</dbReference>
<dbReference type="InterPro" id="IPR002528">
    <property type="entry name" value="MATE_fam"/>
</dbReference>
<keyword evidence="4 6" id="KW-1133">Transmembrane helix</keyword>
<dbReference type="GO" id="GO:0042910">
    <property type="term" value="F:xenobiotic transmembrane transporter activity"/>
    <property type="evidence" value="ECO:0007669"/>
    <property type="project" value="InterPro"/>
</dbReference>
<feature type="transmembrane region" description="Helical" evidence="6">
    <location>
        <begin position="353"/>
        <end position="378"/>
    </location>
</feature>
<comment type="caution">
    <text evidence="8">The sequence shown here is derived from an EMBL/GenBank/DDBJ whole genome shotgun (WGS) entry which is preliminary data.</text>
</comment>
<reference evidence="8 9" key="1">
    <citation type="journal article" date="2024" name="Science">
        <title>Giant polyketide synthase enzymes in the biosynthesis of giant marine polyether toxins.</title>
        <authorList>
            <person name="Fallon T.R."/>
            <person name="Shende V.V."/>
            <person name="Wierzbicki I.H."/>
            <person name="Pendleton A.L."/>
            <person name="Watervoot N.F."/>
            <person name="Auber R.P."/>
            <person name="Gonzalez D.J."/>
            <person name="Wisecaver J.H."/>
            <person name="Moore B.S."/>
        </authorList>
    </citation>
    <scope>NUCLEOTIDE SEQUENCE [LARGE SCALE GENOMIC DNA]</scope>
    <source>
        <strain evidence="8 9">12B1</strain>
    </source>
</reference>
<evidence type="ECO:0000256" key="5">
    <source>
        <dbReference type="ARBA" id="ARBA00023136"/>
    </source>
</evidence>
<evidence type="ECO:0000256" key="6">
    <source>
        <dbReference type="SAM" id="Phobius"/>
    </source>
</evidence>
<keyword evidence="3 6" id="KW-0812">Transmembrane</keyword>
<gene>
    <name evidence="8" type="ORF">AB1Y20_010971</name>
</gene>
<comment type="subcellular location">
    <subcellularLocation>
        <location evidence="1">Membrane</location>
        <topology evidence="1">Multi-pass membrane protein</topology>
    </subcellularLocation>
</comment>
<evidence type="ECO:0000256" key="3">
    <source>
        <dbReference type="ARBA" id="ARBA00022692"/>
    </source>
</evidence>
<dbReference type="Pfam" id="PF01554">
    <property type="entry name" value="MatE"/>
    <property type="match status" value="2"/>
</dbReference>
<dbReference type="PANTHER" id="PTHR42893:SF46">
    <property type="entry name" value="PROTEIN DETOXIFICATION 44, CHLOROPLASTIC"/>
    <property type="match status" value="1"/>
</dbReference>
<evidence type="ECO:0000256" key="2">
    <source>
        <dbReference type="ARBA" id="ARBA00010199"/>
    </source>
</evidence>
<dbReference type="GO" id="GO:0016020">
    <property type="term" value="C:membrane"/>
    <property type="evidence" value="ECO:0007669"/>
    <property type="project" value="UniProtKB-SubCell"/>
</dbReference>
<keyword evidence="9" id="KW-1185">Reference proteome</keyword>
<evidence type="ECO:0000256" key="4">
    <source>
        <dbReference type="ARBA" id="ARBA00022989"/>
    </source>
</evidence>
<evidence type="ECO:0000256" key="7">
    <source>
        <dbReference type="SAM" id="SignalP"/>
    </source>
</evidence>
<evidence type="ECO:0000313" key="9">
    <source>
        <dbReference type="Proteomes" id="UP001515480"/>
    </source>
</evidence>
<dbReference type="EMBL" id="JBGBPQ010000022">
    <property type="protein sequence ID" value="KAL1502898.1"/>
    <property type="molecule type" value="Genomic_DNA"/>
</dbReference>
<dbReference type="Proteomes" id="UP001515480">
    <property type="component" value="Unassembled WGS sequence"/>
</dbReference>
<name>A0AB34IP47_PRYPA</name>
<feature type="transmembrane region" description="Helical" evidence="6">
    <location>
        <begin position="320"/>
        <end position="341"/>
    </location>
</feature>
<accession>A0AB34IP47</accession>
<dbReference type="NCBIfam" id="TIGR00797">
    <property type="entry name" value="matE"/>
    <property type="match status" value="1"/>
</dbReference>
<organism evidence="8 9">
    <name type="scientific">Prymnesium parvum</name>
    <name type="common">Toxic golden alga</name>
    <dbReference type="NCBI Taxonomy" id="97485"/>
    <lineage>
        <taxon>Eukaryota</taxon>
        <taxon>Haptista</taxon>
        <taxon>Haptophyta</taxon>
        <taxon>Prymnesiophyceae</taxon>
        <taxon>Prymnesiales</taxon>
        <taxon>Prymnesiaceae</taxon>
        <taxon>Prymnesium</taxon>
    </lineage>
</organism>
<dbReference type="GO" id="GO:0015297">
    <property type="term" value="F:antiporter activity"/>
    <property type="evidence" value="ECO:0007669"/>
    <property type="project" value="InterPro"/>
</dbReference>
<feature type="transmembrane region" description="Helical" evidence="6">
    <location>
        <begin position="491"/>
        <end position="513"/>
    </location>
</feature>
<protein>
    <recommendedName>
        <fullName evidence="10">Protein DETOXIFICATION</fullName>
    </recommendedName>
</protein>
<feature type="transmembrane region" description="Helical" evidence="6">
    <location>
        <begin position="433"/>
        <end position="456"/>
    </location>
</feature>
<evidence type="ECO:0000313" key="8">
    <source>
        <dbReference type="EMBL" id="KAL1502898.1"/>
    </source>
</evidence>
<feature type="transmembrane region" description="Helical" evidence="6">
    <location>
        <begin position="253"/>
        <end position="274"/>
    </location>
</feature>
<dbReference type="PANTHER" id="PTHR42893">
    <property type="entry name" value="PROTEIN DETOXIFICATION 44, CHLOROPLASTIC-RELATED"/>
    <property type="match status" value="1"/>
</dbReference>
<evidence type="ECO:0000256" key="1">
    <source>
        <dbReference type="ARBA" id="ARBA00004141"/>
    </source>
</evidence>
<evidence type="ECO:0008006" key="10">
    <source>
        <dbReference type="Google" id="ProtNLM"/>
    </source>
</evidence>
<feature type="chain" id="PRO_5044253379" description="Protein DETOXIFICATION" evidence="7">
    <location>
        <begin position="18"/>
        <end position="531"/>
    </location>
</feature>
<feature type="transmembrane region" description="Helical" evidence="6">
    <location>
        <begin position="463"/>
        <end position="485"/>
    </location>
</feature>
<feature type="transmembrane region" description="Helical" evidence="6">
    <location>
        <begin position="390"/>
        <end position="413"/>
    </location>
</feature>
<sequence length="531" mass="54752">MAMQLALSLACLSGATSLHATAPPLARLPRAATHTQRPPQPLRMQVAPAAAELDDLGGDGMSAEELQSAENTALLSIAGPALLGTLIDPFLSLVDTMYVGRLACSSNALGAVAAASELFTLCLAVSLALREAASSTLARLFAADKPEEAAAFAARCLQLGLGAGALLAALFGGPLAPQCVALMGAPLASPLHAEALQYARVRALALPVAIVLPAAEGIFRGMGNTQAPLRAAAIAAVANFVLDPLLIFKPLGFGVGGAAAATAIAQVIACVVLLRTMRRELWTAGEGKRVARQAAGKQTQPRDASNAATRRLVGTSLATVLRSSSVIGTWVFIASAIGRLLGPSAIAAHGVVLKFWLLLVLSAEAPAVAGQVLCARYITNRQLPRARALLLRLLRVTAALGALSAAALLALASPVSRFMIPADPPLASSARRLFLWAALATPLVAPNALLEGVLLGAGKSYRYLATSTLAIASMIALLASVALRVRPVPSSAWACIALFFVFRLASASFRVFMVSHSGFGDWKEEVQPDLS</sequence>